<protein>
    <submittedName>
        <fullName evidence="1">Uncharacterized protein</fullName>
    </submittedName>
</protein>
<dbReference type="EMBL" id="JARJCW010000008">
    <property type="protein sequence ID" value="KAJ7221330.1"/>
    <property type="molecule type" value="Genomic_DNA"/>
</dbReference>
<name>A0AAD6VSC0_9AGAR</name>
<sequence>FVPEDLQADVLAMMQEHFFAHSLIPAFSNPTLEGIRHWAVKQVYDWCVKHNLPGPFAYFWENWYRSGRWALWARSAHPSIPRLRTTMICESHWRLIKCDYLPHFHSPRLDLLVWVLVRKL</sequence>
<dbReference type="Proteomes" id="UP001219525">
    <property type="component" value="Unassembled WGS sequence"/>
</dbReference>
<feature type="non-terminal residue" evidence="1">
    <location>
        <position position="120"/>
    </location>
</feature>
<feature type="non-terminal residue" evidence="1">
    <location>
        <position position="1"/>
    </location>
</feature>
<reference evidence="1" key="1">
    <citation type="submission" date="2023-03" db="EMBL/GenBank/DDBJ databases">
        <title>Massive genome expansion in bonnet fungi (Mycena s.s.) driven by repeated elements and novel gene families across ecological guilds.</title>
        <authorList>
            <consortium name="Lawrence Berkeley National Laboratory"/>
            <person name="Harder C.B."/>
            <person name="Miyauchi S."/>
            <person name="Viragh M."/>
            <person name="Kuo A."/>
            <person name="Thoen E."/>
            <person name="Andreopoulos B."/>
            <person name="Lu D."/>
            <person name="Skrede I."/>
            <person name="Drula E."/>
            <person name="Henrissat B."/>
            <person name="Morin E."/>
            <person name="Kohler A."/>
            <person name="Barry K."/>
            <person name="LaButti K."/>
            <person name="Morin E."/>
            <person name="Salamov A."/>
            <person name="Lipzen A."/>
            <person name="Mereny Z."/>
            <person name="Hegedus B."/>
            <person name="Baldrian P."/>
            <person name="Stursova M."/>
            <person name="Weitz H."/>
            <person name="Taylor A."/>
            <person name="Grigoriev I.V."/>
            <person name="Nagy L.G."/>
            <person name="Martin F."/>
            <person name="Kauserud H."/>
        </authorList>
    </citation>
    <scope>NUCLEOTIDE SEQUENCE</scope>
    <source>
        <strain evidence="1">9144</strain>
    </source>
</reference>
<evidence type="ECO:0000313" key="1">
    <source>
        <dbReference type="EMBL" id="KAJ7221330.1"/>
    </source>
</evidence>
<dbReference type="AlphaFoldDB" id="A0AAD6VSC0"/>
<comment type="caution">
    <text evidence="1">The sequence shown here is derived from an EMBL/GenBank/DDBJ whole genome shotgun (WGS) entry which is preliminary data.</text>
</comment>
<proteinExistence type="predicted"/>
<organism evidence="1 2">
    <name type="scientific">Mycena pura</name>
    <dbReference type="NCBI Taxonomy" id="153505"/>
    <lineage>
        <taxon>Eukaryota</taxon>
        <taxon>Fungi</taxon>
        <taxon>Dikarya</taxon>
        <taxon>Basidiomycota</taxon>
        <taxon>Agaricomycotina</taxon>
        <taxon>Agaricomycetes</taxon>
        <taxon>Agaricomycetidae</taxon>
        <taxon>Agaricales</taxon>
        <taxon>Marasmiineae</taxon>
        <taxon>Mycenaceae</taxon>
        <taxon>Mycena</taxon>
    </lineage>
</organism>
<accession>A0AAD6VSC0</accession>
<gene>
    <name evidence="1" type="ORF">GGX14DRAFT_316784</name>
</gene>
<keyword evidence="2" id="KW-1185">Reference proteome</keyword>
<evidence type="ECO:0000313" key="2">
    <source>
        <dbReference type="Proteomes" id="UP001219525"/>
    </source>
</evidence>